<evidence type="ECO:0000313" key="1">
    <source>
        <dbReference type="EMBL" id="GFR23578.1"/>
    </source>
</evidence>
<protein>
    <submittedName>
        <fullName evidence="1">Uncharacterized protein</fullName>
    </submittedName>
</protein>
<evidence type="ECO:0000313" key="2">
    <source>
        <dbReference type="Proteomes" id="UP000887116"/>
    </source>
</evidence>
<dbReference type="Proteomes" id="UP000887116">
    <property type="component" value="Unassembled WGS sequence"/>
</dbReference>
<dbReference type="EMBL" id="BMAO01018451">
    <property type="protein sequence ID" value="GFR23578.1"/>
    <property type="molecule type" value="Genomic_DNA"/>
</dbReference>
<reference evidence="1" key="1">
    <citation type="submission" date="2020-07" db="EMBL/GenBank/DDBJ databases">
        <title>Multicomponent nature underlies the extraordinary mechanical properties of spider dragline silk.</title>
        <authorList>
            <person name="Kono N."/>
            <person name="Nakamura H."/>
            <person name="Mori M."/>
            <person name="Yoshida Y."/>
            <person name="Ohtoshi R."/>
            <person name="Malay A.D."/>
            <person name="Moran D.A.P."/>
            <person name="Tomita M."/>
            <person name="Numata K."/>
            <person name="Arakawa K."/>
        </authorList>
    </citation>
    <scope>NUCLEOTIDE SEQUENCE</scope>
</reference>
<gene>
    <name evidence="1" type="ORF">TNCT_346721</name>
</gene>
<name>A0A8X6HHE8_TRICU</name>
<comment type="caution">
    <text evidence="1">The sequence shown here is derived from an EMBL/GenBank/DDBJ whole genome shotgun (WGS) entry which is preliminary data.</text>
</comment>
<accession>A0A8X6HHE8</accession>
<keyword evidence="2" id="KW-1185">Reference proteome</keyword>
<sequence>MNRHSLRASCSSNESCAKDKYRTLTCIYLCPLRSDPIAKASIQGNDELQGYFQEIVWAECSGYSSSASHACSFLSHHGNPCVEEKQIESSIRQCKLRTPKEVCTEDEDFNRRKKPCIYFDWMWE</sequence>
<dbReference type="AlphaFoldDB" id="A0A8X6HHE8"/>
<proteinExistence type="predicted"/>
<organism evidence="1 2">
    <name type="scientific">Trichonephila clavata</name>
    <name type="common">Joro spider</name>
    <name type="synonym">Nephila clavata</name>
    <dbReference type="NCBI Taxonomy" id="2740835"/>
    <lineage>
        <taxon>Eukaryota</taxon>
        <taxon>Metazoa</taxon>
        <taxon>Ecdysozoa</taxon>
        <taxon>Arthropoda</taxon>
        <taxon>Chelicerata</taxon>
        <taxon>Arachnida</taxon>
        <taxon>Araneae</taxon>
        <taxon>Araneomorphae</taxon>
        <taxon>Entelegynae</taxon>
        <taxon>Araneoidea</taxon>
        <taxon>Nephilidae</taxon>
        <taxon>Trichonephila</taxon>
    </lineage>
</organism>